<dbReference type="eggNOG" id="arCOG09800">
    <property type="taxonomic scope" value="Archaea"/>
</dbReference>
<name>H6Q7P9_PYROT</name>
<dbReference type="HOGENOM" id="CLU_1648367_0_0_2"/>
<evidence type="ECO:0000313" key="2">
    <source>
        <dbReference type="Proteomes" id="UP000009062"/>
    </source>
</evidence>
<dbReference type="Proteomes" id="UP000009062">
    <property type="component" value="Chromosome"/>
</dbReference>
<gene>
    <name evidence="1" type="ordered locus">Pogu_0452</name>
</gene>
<keyword evidence="2" id="KW-1185">Reference proteome</keyword>
<sequence length="188" mass="20212">MRPPSVYRSNAVRYLSALFLALGGASAAVLFLVTQHTPSTAGNATVEGGRGDVCKLGLNITCLGGFVNASGTVWSGCEYRGEVVLNPPLPIDWGGYWGERWACLAAGRARGYYYVVLVREALAGGLSRHDPFHTDIVVRCYCEKYVKDETCRAVYPAIGYPVAVLITVNVNKSVGYVTFSIQSLVPAV</sequence>
<dbReference type="STRING" id="698757.Pogu_0452"/>
<reference evidence="1 2" key="1">
    <citation type="journal article" date="2012" name="Stand. Genomic Sci.">
        <title>Complete genome sequence of Pyrobaculum oguniense.</title>
        <authorList>
            <person name="Bernick D.L."/>
            <person name="Karplus K."/>
            <person name="Lui L.M."/>
            <person name="Coker J.K."/>
            <person name="Murphy J.N."/>
            <person name="Chan P.P."/>
            <person name="Cozen A.E."/>
            <person name="Lowe T.M."/>
        </authorList>
    </citation>
    <scope>NUCLEOTIDE SEQUENCE [LARGE SCALE GENOMIC DNA]</scope>
    <source>
        <strain evidence="1 2">TE7</strain>
    </source>
</reference>
<organism evidence="1 2">
    <name type="scientific">Pyrobaculum oguniense (strain DSM 13380 / JCM 10595 / TE7)</name>
    <dbReference type="NCBI Taxonomy" id="698757"/>
    <lineage>
        <taxon>Archaea</taxon>
        <taxon>Thermoproteota</taxon>
        <taxon>Thermoprotei</taxon>
        <taxon>Thermoproteales</taxon>
        <taxon>Thermoproteaceae</taxon>
        <taxon>Pyrobaculum</taxon>
    </lineage>
</organism>
<proteinExistence type="predicted"/>
<evidence type="ECO:0000313" key="1">
    <source>
        <dbReference type="EMBL" id="AFA38479.1"/>
    </source>
</evidence>
<dbReference type="KEGG" id="pog:Pogu_0452"/>
<dbReference type="EMBL" id="CP003316">
    <property type="protein sequence ID" value="AFA38479.1"/>
    <property type="molecule type" value="Genomic_DNA"/>
</dbReference>
<accession>H6Q7P9</accession>
<dbReference type="AlphaFoldDB" id="H6Q7P9"/>
<protein>
    <submittedName>
        <fullName evidence="1">Uncharacterized protein</fullName>
    </submittedName>
</protein>